<gene>
    <name evidence="1" type="ORF">V2H45_02500</name>
</gene>
<dbReference type="InterPro" id="IPR052565">
    <property type="entry name" value="Glutaredoxin-like_YDR286C"/>
</dbReference>
<reference evidence="1" key="1">
    <citation type="submission" date="2024-01" db="EMBL/GenBank/DDBJ databases">
        <title>Bank of Algae and Cyanobacteria of the Azores (BACA) strain genomes.</title>
        <authorList>
            <person name="Luz R."/>
            <person name="Cordeiro R."/>
            <person name="Fonseca A."/>
            <person name="Goncalves V."/>
        </authorList>
    </citation>
    <scope>NUCLEOTIDE SEQUENCE</scope>
    <source>
        <strain evidence="1">BACA0141</strain>
    </source>
</reference>
<comment type="caution">
    <text evidence="1">The sequence shown here is derived from an EMBL/GenBank/DDBJ whole genome shotgun (WGS) entry which is preliminary data.</text>
</comment>
<dbReference type="EMBL" id="JAZBJZ010000005">
    <property type="protein sequence ID" value="MEE3715611.1"/>
    <property type="molecule type" value="Genomic_DNA"/>
</dbReference>
<dbReference type="InterPro" id="IPR008554">
    <property type="entry name" value="Glutaredoxin-like"/>
</dbReference>
<dbReference type="AlphaFoldDB" id="A0AAW9PYJ0"/>
<proteinExistence type="predicted"/>
<dbReference type="InterPro" id="IPR036249">
    <property type="entry name" value="Thioredoxin-like_sf"/>
</dbReference>
<protein>
    <submittedName>
        <fullName evidence="1">Glutaredoxin family protein</fullName>
    </submittedName>
</protein>
<dbReference type="Gene3D" id="3.40.30.10">
    <property type="entry name" value="Glutaredoxin"/>
    <property type="match status" value="1"/>
</dbReference>
<evidence type="ECO:0000313" key="2">
    <source>
        <dbReference type="Proteomes" id="UP001333818"/>
    </source>
</evidence>
<dbReference type="RefSeq" id="WP_330482035.1">
    <property type="nucleotide sequence ID" value="NZ_JAZBJZ010000005.1"/>
</dbReference>
<accession>A0AAW9PYJ0</accession>
<dbReference type="SUPFAM" id="SSF52833">
    <property type="entry name" value="Thioredoxin-like"/>
    <property type="match status" value="1"/>
</dbReference>
<organism evidence="1 2">
    <name type="scientific">Tumidithrix elongata BACA0141</name>
    <dbReference type="NCBI Taxonomy" id="2716417"/>
    <lineage>
        <taxon>Bacteria</taxon>
        <taxon>Bacillati</taxon>
        <taxon>Cyanobacteriota</taxon>
        <taxon>Cyanophyceae</taxon>
        <taxon>Pseudanabaenales</taxon>
        <taxon>Pseudanabaenaceae</taxon>
        <taxon>Tumidithrix</taxon>
        <taxon>Tumidithrix elongata</taxon>
    </lineage>
</organism>
<dbReference type="PANTHER" id="PTHR33558">
    <property type="entry name" value="GLUTAREDOXIN-LIKE PROTEIN C5ORF63 HOMOLOG"/>
    <property type="match status" value="1"/>
</dbReference>
<dbReference type="Pfam" id="PF05768">
    <property type="entry name" value="Glrx-like"/>
    <property type="match status" value="1"/>
</dbReference>
<sequence length="91" mass="10998">MKLILYSKPDCCLCQSLLEKLQEVLKLNRVQFDLEVREITSNLNWFDKYEYEVPVLCLWNEKLDPPQEQQLPRFPPRSPVSKLEQILQRYE</sequence>
<dbReference type="PANTHER" id="PTHR33558:SF1">
    <property type="entry name" value="GLUTAREDOXIN-LIKE PROTEIN C5ORF63 HOMOLOG"/>
    <property type="match status" value="1"/>
</dbReference>
<name>A0AAW9PYJ0_9CYAN</name>
<keyword evidence="2" id="KW-1185">Reference proteome</keyword>
<dbReference type="Proteomes" id="UP001333818">
    <property type="component" value="Unassembled WGS sequence"/>
</dbReference>
<evidence type="ECO:0000313" key="1">
    <source>
        <dbReference type="EMBL" id="MEE3715611.1"/>
    </source>
</evidence>